<dbReference type="Gene3D" id="3.20.20.80">
    <property type="entry name" value="Glycosidases"/>
    <property type="match status" value="1"/>
</dbReference>
<evidence type="ECO:0000313" key="3">
    <source>
        <dbReference type="EMBL" id="MCV9385256.1"/>
    </source>
</evidence>
<gene>
    <name evidence="3" type="ORF">N7U62_01205</name>
</gene>
<dbReference type="NCBIfam" id="TIGR04183">
    <property type="entry name" value="Por_Secre_tail"/>
    <property type="match status" value="1"/>
</dbReference>
<dbReference type="Pfam" id="PF18962">
    <property type="entry name" value="Por_Secre_tail"/>
    <property type="match status" value="1"/>
</dbReference>
<dbReference type="InterPro" id="IPR013783">
    <property type="entry name" value="Ig-like_fold"/>
</dbReference>
<evidence type="ECO:0000313" key="4">
    <source>
        <dbReference type="Proteomes" id="UP001300692"/>
    </source>
</evidence>
<evidence type="ECO:0000256" key="1">
    <source>
        <dbReference type="SAM" id="SignalP"/>
    </source>
</evidence>
<reference evidence="3 4" key="1">
    <citation type="submission" date="2022-10" db="EMBL/GenBank/DDBJ databases">
        <title>Comparative genomics and taxonomic characterization of three novel marine species of genus Reichenbachiella exhibiting antioxidant and polysaccharide degradation activities.</title>
        <authorList>
            <person name="Muhammad N."/>
            <person name="Lee Y.-J."/>
            <person name="Ko J."/>
            <person name="Kim S.-G."/>
        </authorList>
    </citation>
    <scope>NUCLEOTIDE SEQUENCE [LARGE SCALE GENOMIC DNA]</scope>
    <source>
        <strain evidence="3 4">ABR2-5</strain>
    </source>
</reference>
<name>A0ABT3CNE0_9BACT</name>
<dbReference type="Gene3D" id="2.60.40.10">
    <property type="entry name" value="Immunoglobulins"/>
    <property type="match status" value="2"/>
</dbReference>
<protein>
    <submittedName>
        <fullName evidence="3">T9SS type A sorting domain-containing protein</fullName>
    </submittedName>
</protein>
<feature type="domain" description="Secretion system C-terminal sorting" evidence="2">
    <location>
        <begin position="956"/>
        <end position="1021"/>
    </location>
</feature>
<keyword evidence="1" id="KW-0732">Signal</keyword>
<sequence length="1028" mass="114271">MRAKKIRILGLVLILATTVHAQRVIQRCDITSGWKSNNSLSVDVTDYKEGRASLKSTGASTVWFSKLFSQTHSGIDENGYLSLWLYIADLNLLDGDGQIEISSSGNPDQDEYAWNISELGLVQGWNELNLSIMSATKTGNPDLGAVRFFRIYHPLSGSAEIKLDYIRFRDSLTDHNPDVLEIAPVDPSTLDGKVMFGYQGWFTAKGDGWKLDRFHHWGDLSTGSGDPKDLSVEMWFDDDELDPDELYKTGYYYPDGREARAFSSYNKKTVVRHMKWLRDYDLDGVFLQRFMSEARDEAFKELRDSVASHVKDGCERYGRTFAMMWDGVNYAGASEDIKADWKHLVDDLKLTESPNYLHHRGLPLISLWGYSVRAEADIEELKDLIDFFHNNPEEKYRASIKLGCNDNWRTKDNGAWAEVFKQVEVISPWTVGRYGSSKSSYENYADNNTIPDQVWCDENNVDFMPVNWPGFSWYNLHDGPKNQHPRRGGDFFWEQASGNLTRGAKSLYIAMFDEIDEATAFFKMPETANDSPDKGYWISLNIDGLSLPSDWYLRCVKLATQVTRGWKDNPVTLGVPDDGIDVYGVEAQHATCEQSNGALILSYPNTTGSGLMQYSIDGGQNYNYTTPSDSEQMSIPNLSPGLYDIWIREQDGSNPTDLGDKLIVNTTPQVNVEIFNASCNDDGIIDFRLSTNPYIGAVDISLDGGVTYDILMEEGTYSLSVSGLSDGVYDIWARWSGTSCSSAVGNFEIVRDIPEPIVSTFVYGAEAPSVICQGSELTATVSVDKEVSSWTWTGPKGFEASTSDVLIADSLTSEHAGTYSVSYLDTNGCSNSSEIIVEVSSSAVPDSDFLVEASGKLLDPETVIFCKGDRLILEGTPNEEGLNFVWEGPNGFNKEGRRATLTASANDNHAGVYTLTVSSGDDCFVILNQEILVGSEGECGEQVLAADDQLWTGFLLYPNPATRKVHLEHGGMESGRLTVTDLTGKKHLDFELSQGNSLIDVSELLPGLYLFIVEDVHGQTQVQQLLKN</sequence>
<feature type="signal peptide" evidence="1">
    <location>
        <begin position="1"/>
        <end position="21"/>
    </location>
</feature>
<organism evidence="3 4">
    <name type="scientific">Reichenbachiella ulvae</name>
    <dbReference type="NCBI Taxonomy" id="2980104"/>
    <lineage>
        <taxon>Bacteria</taxon>
        <taxon>Pseudomonadati</taxon>
        <taxon>Bacteroidota</taxon>
        <taxon>Cytophagia</taxon>
        <taxon>Cytophagales</taxon>
        <taxon>Reichenbachiellaceae</taxon>
        <taxon>Reichenbachiella</taxon>
    </lineage>
</organism>
<dbReference type="EMBL" id="JAOYOD010000001">
    <property type="protein sequence ID" value="MCV9385256.1"/>
    <property type="molecule type" value="Genomic_DNA"/>
</dbReference>
<feature type="chain" id="PRO_5045681659" evidence="1">
    <location>
        <begin position="22"/>
        <end position="1028"/>
    </location>
</feature>
<keyword evidence="4" id="KW-1185">Reference proteome</keyword>
<comment type="caution">
    <text evidence="3">The sequence shown here is derived from an EMBL/GenBank/DDBJ whole genome shotgun (WGS) entry which is preliminary data.</text>
</comment>
<dbReference type="RefSeq" id="WP_264136048.1">
    <property type="nucleotide sequence ID" value="NZ_JAOYOD010000001.1"/>
</dbReference>
<dbReference type="Proteomes" id="UP001300692">
    <property type="component" value="Unassembled WGS sequence"/>
</dbReference>
<accession>A0ABT3CNE0</accession>
<proteinExistence type="predicted"/>
<dbReference type="InterPro" id="IPR026444">
    <property type="entry name" value="Secre_tail"/>
</dbReference>
<dbReference type="CDD" id="cd11576">
    <property type="entry name" value="GH99_GH71_like_2"/>
    <property type="match status" value="1"/>
</dbReference>
<evidence type="ECO:0000259" key="2">
    <source>
        <dbReference type="Pfam" id="PF18962"/>
    </source>
</evidence>